<evidence type="ECO:0000256" key="3">
    <source>
        <dbReference type="ARBA" id="ARBA00020973"/>
    </source>
</evidence>
<evidence type="ECO:0000256" key="4">
    <source>
        <dbReference type="ARBA" id="ARBA00022448"/>
    </source>
</evidence>
<evidence type="ECO:0000256" key="10">
    <source>
        <dbReference type="RuleBase" id="RU365075"/>
    </source>
</evidence>
<comment type="subcellular location">
    <subcellularLocation>
        <location evidence="1 10">Golgi apparatus membrane</location>
        <topology evidence="1 10">Peripheral membrane protein</topology>
    </subcellularLocation>
</comment>
<dbReference type="GO" id="GO:0006891">
    <property type="term" value="P:intra-Golgi vesicle-mediated transport"/>
    <property type="evidence" value="ECO:0007669"/>
    <property type="project" value="UniProtKB-UniRule"/>
</dbReference>
<name>A0AA91Q3H6_CLALS</name>
<evidence type="ECO:0000313" key="14">
    <source>
        <dbReference type="EMBL" id="OVF10402.1"/>
    </source>
</evidence>
<dbReference type="Pfam" id="PF20653">
    <property type="entry name" value="COG6_C"/>
    <property type="match status" value="1"/>
</dbReference>
<comment type="subunit">
    <text evidence="10">Component of the conserved oligomeric Golgi complex.</text>
</comment>
<evidence type="ECO:0000256" key="5">
    <source>
        <dbReference type="ARBA" id="ARBA00022927"/>
    </source>
</evidence>
<evidence type="ECO:0000256" key="9">
    <source>
        <dbReference type="ARBA" id="ARBA00043873"/>
    </source>
</evidence>
<evidence type="ECO:0000256" key="1">
    <source>
        <dbReference type="ARBA" id="ARBA00004395"/>
    </source>
</evidence>
<feature type="compositionally biased region" description="Low complexity" evidence="11">
    <location>
        <begin position="77"/>
        <end position="90"/>
    </location>
</feature>
<dbReference type="SMART" id="SM01087">
    <property type="entry name" value="COG6"/>
    <property type="match status" value="1"/>
</dbReference>
<dbReference type="EMBL" id="LYUB02000002">
    <property type="protein sequence ID" value="OVF10402.1"/>
    <property type="molecule type" value="Genomic_DNA"/>
</dbReference>
<dbReference type="PANTHER" id="PTHR21506:SF0">
    <property type="entry name" value="CONSERVED OLIGOMERIC GOLGI COMPLEX SUBUNIT 6"/>
    <property type="match status" value="1"/>
</dbReference>
<evidence type="ECO:0000259" key="13">
    <source>
        <dbReference type="Pfam" id="PF20653"/>
    </source>
</evidence>
<dbReference type="Proteomes" id="UP000195602">
    <property type="component" value="Unassembled WGS sequence"/>
</dbReference>
<keyword evidence="7 10" id="KW-0472">Membrane</keyword>
<comment type="function">
    <text evidence="9">Acts as a component of the peripheral membrane COG complex that is involved in intra-Golgi protein trafficking. COG is located at the cis-Golgi, and regulates tethering of retrograde intra-Golgi vesicles and possibly a number of other membrane trafficking events.</text>
</comment>
<dbReference type="InterPro" id="IPR048369">
    <property type="entry name" value="COG6_C"/>
</dbReference>
<evidence type="ECO:0000256" key="6">
    <source>
        <dbReference type="ARBA" id="ARBA00023034"/>
    </source>
</evidence>
<dbReference type="PANTHER" id="PTHR21506">
    <property type="entry name" value="COMPONENT OF OLIGOMERIC GOLGI COMPLEX 6"/>
    <property type="match status" value="1"/>
</dbReference>
<dbReference type="Pfam" id="PF06419">
    <property type="entry name" value="COG6_N"/>
    <property type="match status" value="1"/>
</dbReference>
<dbReference type="GO" id="GO:0017119">
    <property type="term" value="C:Golgi transport complex"/>
    <property type="evidence" value="ECO:0007669"/>
    <property type="project" value="UniProtKB-UniRule"/>
</dbReference>
<evidence type="ECO:0000256" key="11">
    <source>
        <dbReference type="SAM" id="MobiDB-lite"/>
    </source>
</evidence>
<reference evidence="14 15" key="1">
    <citation type="submission" date="2017-04" db="EMBL/GenBank/DDBJ databases">
        <title>Draft genome of the yeast Clavispora lusitaniae type strain CBS 6936.</title>
        <authorList>
            <person name="Durrens P."/>
            <person name="Klopp C."/>
            <person name="Biteau N."/>
            <person name="Fitton-Ouhabi V."/>
            <person name="Dementhon K."/>
            <person name="Accoceberry I."/>
            <person name="Sherman D.J."/>
            <person name="Noel T."/>
        </authorList>
    </citation>
    <scope>NUCLEOTIDE SEQUENCE [LARGE SCALE GENOMIC DNA]</scope>
    <source>
        <strain evidence="14 15">CBS 6936</strain>
    </source>
</reference>
<comment type="caution">
    <text evidence="14">The sequence shown here is derived from an EMBL/GenBank/DDBJ whole genome shotgun (WGS) entry which is preliminary data.</text>
</comment>
<comment type="function">
    <text evidence="10">Acts as component of the peripheral membrane COG complex that is involved in intra-Golgi protein trafficking. COG is located at the cis-Golgi, and regulates tethering of retrograde intra-Golgi vesicles and possibly a number of other membrane trafficking events.</text>
</comment>
<dbReference type="InterPro" id="IPR010490">
    <property type="entry name" value="COG6"/>
</dbReference>
<accession>A0AA91Q3H6</accession>
<dbReference type="InterPro" id="IPR048368">
    <property type="entry name" value="COG6_N"/>
</dbReference>
<comment type="similarity">
    <text evidence="2 10">Belongs to the COG6 family.</text>
</comment>
<keyword evidence="6 10" id="KW-0333">Golgi apparatus</keyword>
<proteinExistence type="inferred from homology"/>
<evidence type="ECO:0000256" key="2">
    <source>
        <dbReference type="ARBA" id="ARBA00011023"/>
    </source>
</evidence>
<dbReference type="KEGG" id="clus:A9F13_02g02112"/>
<evidence type="ECO:0000259" key="12">
    <source>
        <dbReference type="Pfam" id="PF06419"/>
    </source>
</evidence>
<dbReference type="GO" id="GO:0000139">
    <property type="term" value="C:Golgi membrane"/>
    <property type="evidence" value="ECO:0007669"/>
    <property type="project" value="UniProtKB-SubCell"/>
</dbReference>
<gene>
    <name evidence="14" type="ORF">A9F13_02g02112</name>
</gene>
<protein>
    <recommendedName>
        <fullName evidence="3 10">Conserved oligomeric Golgi complex subunit 6</fullName>
        <shortName evidence="10">COG complex subunit 6</shortName>
    </recommendedName>
    <alternativeName>
        <fullName evidence="8 10">Component of oligomeric Golgi complex 6</fullName>
    </alternativeName>
</protein>
<organism evidence="14 15">
    <name type="scientific">Clavispora lusitaniae</name>
    <name type="common">Candida lusitaniae</name>
    <dbReference type="NCBI Taxonomy" id="36911"/>
    <lineage>
        <taxon>Eukaryota</taxon>
        <taxon>Fungi</taxon>
        <taxon>Dikarya</taxon>
        <taxon>Ascomycota</taxon>
        <taxon>Saccharomycotina</taxon>
        <taxon>Pichiomycetes</taxon>
        <taxon>Metschnikowiaceae</taxon>
        <taxon>Clavispora</taxon>
    </lineage>
</organism>
<evidence type="ECO:0000313" key="15">
    <source>
        <dbReference type="Proteomes" id="UP000195602"/>
    </source>
</evidence>
<keyword evidence="5 10" id="KW-0653">Protein transport</keyword>
<feature type="domain" description="Conserved Oligomeric Golgi complex subunit 6 C-terminal" evidence="13">
    <location>
        <begin position="275"/>
        <end position="736"/>
    </location>
</feature>
<dbReference type="AlphaFoldDB" id="A0AA91Q3H6"/>
<feature type="region of interest" description="Disordered" evidence="11">
    <location>
        <begin position="77"/>
        <end position="96"/>
    </location>
</feature>
<keyword evidence="4 10" id="KW-0813">Transport</keyword>
<dbReference type="GO" id="GO:0015031">
    <property type="term" value="P:protein transport"/>
    <property type="evidence" value="ECO:0007669"/>
    <property type="project" value="UniProtKB-KW"/>
</dbReference>
<evidence type="ECO:0000256" key="8">
    <source>
        <dbReference type="ARBA" id="ARBA00031348"/>
    </source>
</evidence>
<sequence length="745" mass="82549">MDFVAFETFSEADALPSPQPALSLPLKSNIENLGSKLAHFNQFKSLLGHTPETATTAEEAPTKLAEKYASLSLRQLESPAAESAGSPAPETENVRTSALSKRLARALNPPMSDSLTASVFSRLERHLDNLALMVDPGVGGSMARKNLRGEIEADLLKSQAAVLADYARPMRGLRSLGDQVAAMQQTVEETGKLLGSDDGDSARISAQVAALTRENQLLGVKKALLASFRRQFTLNEYEEYVLSANDINDDFFAALARAEAISERCSLLLALDNPQLGLQVMAKNNELIDRALGKITAFCKRTLSNMFSLGNRARVDSLHLCFRYLMKRPKQLDEVVDVFVESRSQALIQDFNLQAGEGDSGSSLPADARPVFYSQHDSAKYVADLLAYVHSVVVNETDTVNNVFENRAEFSSTIENIMPKILSALVKPVRAQIEKVISAETKLAMLYQIYSHLDLYLLMYKKLEHAGSICNVVRETIRLAQSKLVMTINNRLMTVKNSNQAQMDLSPDLQPPEWIVDFYSDVLPMIDAENGTTIFGLSQEEHNKFLDLIVNEPIGIFNEHLASAAKELTKRDVLIFRLNFLDLVLTKIMPLALLNDKVLEVNHSISDYSNDLQELQLQTLLRDCNLTDFYNIVGMICPMDDELFEPSIYQSITENKLFTSETVSSINTVIQQALPSALIDVQSSLMKLNSPMLVNEIITSSSLKFAKFYKLFSAIVVEFLGEPLLTWTTAEVATLLGVEVPETDV</sequence>
<feature type="domain" description="Conserved oligomeric complex COG6 N-terminal" evidence="12">
    <location>
        <begin position="143"/>
        <end position="243"/>
    </location>
</feature>
<evidence type="ECO:0000256" key="7">
    <source>
        <dbReference type="ARBA" id="ARBA00023136"/>
    </source>
</evidence>